<evidence type="ECO:0000256" key="7">
    <source>
        <dbReference type="RuleBase" id="RU003936"/>
    </source>
</evidence>
<dbReference type="Proteomes" id="UP001595699">
    <property type="component" value="Unassembled WGS sequence"/>
</dbReference>
<dbReference type="EMBL" id="JBHRZH010000020">
    <property type="protein sequence ID" value="MFC3763670.1"/>
    <property type="molecule type" value="Genomic_DNA"/>
</dbReference>
<keyword evidence="6" id="KW-0804">Transcription</keyword>
<evidence type="ECO:0000256" key="4">
    <source>
        <dbReference type="ARBA" id="ARBA00022741"/>
    </source>
</evidence>
<keyword evidence="5" id="KW-0805">Transcription regulation</keyword>
<comment type="subunit">
    <text evidence="1">Homotrimer.</text>
</comment>
<evidence type="ECO:0000256" key="6">
    <source>
        <dbReference type="ARBA" id="ARBA00023163"/>
    </source>
</evidence>
<dbReference type="PROSITE" id="PS51343">
    <property type="entry name" value="PII_GLNB_DOM"/>
    <property type="match status" value="1"/>
</dbReference>
<dbReference type="InterPro" id="IPR011322">
    <property type="entry name" value="N-reg_PII-like_a/b"/>
</dbReference>
<evidence type="ECO:0000256" key="3">
    <source>
        <dbReference type="ARBA" id="ARBA00022553"/>
    </source>
</evidence>
<protein>
    <recommendedName>
        <fullName evidence="2">Nitrogen regulatory protein P-II</fullName>
    </recommendedName>
</protein>
<dbReference type="PIRSF" id="PIRSF039144">
    <property type="entry name" value="GlnB"/>
    <property type="match status" value="1"/>
</dbReference>
<proteinExistence type="inferred from homology"/>
<dbReference type="Gene3D" id="3.30.70.120">
    <property type="match status" value="1"/>
</dbReference>
<dbReference type="RefSeq" id="WP_205118545.1">
    <property type="nucleotide sequence ID" value="NZ_JAFBCM010000001.1"/>
</dbReference>
<dbReference type="Pfam" id="PF00543">
    <property type="entry name" value="P-II"/>
    <property type="match status" value="1"/>
</dbReference>
<dbReference type="InterPro" id="IPR015867">
    <property type="entry name" value="N-reg_PII/ATP_PRibTrfase_C"/>
</dbReference>
<organism evidence="8 9">
    <name type="scientific">Tenggerimyces flavus</name>
    <dbReference type="NCBI Taxonomy" id="1708749"/>
    <lineage>
        <taxon>Bacteria</taxon>
        <taxon>Bacillati</taxon>
        <taxon>Actinomycetota</taxon>
        <taxon>Actinomycetes</taxon>
        <taxon>Propionibacteriales</taxon>
        <taxon>Nocardioidaceae</taxon>
        <taxon>Tenggerimyces</taxon>
    </lineage>
</organism>
<evidence type="ECO:0000256" key="5">
    <source>
        <dbReference type="ARBA" id="ARBA00023015"/>
    </source>
</evidence>
<keyword evidence="4" id="KW-0547">Nucleotide-binding</keyword>
<name>A0ABV7YEE9_9ACTN</name>
<comment type="caution">
    <text evidence="8">The sequence shown here is derived from an EMBL/GenBank/DDBJ whole genome shotgun (WGS) entry which is preliminary data.</text>
</comment>
<comment type="similarity">
    <text evidence="7">Belongs to the P(II) protein family.</text>
</comment>
<evidence type="ECO:0000313" key="8">
    <source>
        <dbReference type="EMBL" id="MFC3763670.1"/>
    </source>
</evidence>
<dbReference type="PANTHER" id="PTHR30115">
    <property type="entry name" value="NITROGEN REGULATORY PROTEIN P-II"/>
    <property type="match status" value="1"/>
</dbReference>
<dbReference type="SMART" id="SM00938">
    <property type="entry name" value="P-II"/>
    <property type="match status" value="1"/>
</dbReference>
<dbReference type="PROSITE" id="PS00638">
    <property type="entry name" value="PII_GLNB_CTER"/>
    <property type="match status" value="1"/>
</dbReference>
<dbReference type="InterPro" id="IPR002187">
    <property type="entry name" value="N-reg_PII"/>
</dbReference>
<keyword evidence="3" id="KW-0597">Phosphoprotein</keyword>
<dbReference type="PRINTS" id="PR00340">
    <property type="entry name" value="PIIGLNB"/>
</dbReference>
<gene>
    <name evidence="8" type="ORF">ACFOUW_22725</name>
</gene>
<sequence length="112" mass="12140">MKLVTAVIKPHRLDEVRAALETFGVSGMTVTEASGFGRQKGHTEVYRGAEYEVDLVPKVRLEILVDDSDVDDVVQTVTKAAHTGKIGDGKVWVVPVEAVVRVRTGERGPDAL</sequence>
<dbReference type="PROSITE" id="PS00496">
    <property type="entry name" value="PII_GLNB_UMP"/>
    <property type="match status" value="1"/>
</dbReference>
<evidence type="ECO:0000256" key="2">
    <source>
        <dbReference type="ARBA" id="ARBA00015681"/>
    </source>
</evidence>
<dbReference type="InterPro" id="IPR017918">
    <property type="entry name" value="N-reg_PII_CS"/>
</dbReference>
<evidence type="ECO:0000256" key="1">
    <source>
        <dbReference type="ARBA" id="ARBA00011233"/>
    </source>
</evidence>
<dbReference type="InterPro" id="IPR002332">
    <property type="entry name" value="N-reg_PII_urydylation_site"/>
</dbReference>
<dbReference type="SUPFAM" id="SSF54913">
    <property type="entry name" value="GlnB-like"/>
    <property type="match status" value="1"/>
</dbReference>
<keyword evidence="9" id="KW-1185">Reference proteome</keyword>
<dbReference type="PANTHER" id="PTHR30115:SF11">
    <property type="entry name" value="NITROGEN REGULATORY PROTEIN P-II HOMOLOG"/>
    <property type="match status" value="1"/>
</dbReference>
<accession>A0ABV7YEE9</accession>
<reference evidence="9" key="1">
    <citation type="journal article" date="2019" name="Int. J. Syst. Evol. Microbiol.">
        <title>The Global Catalogue of Microorganisms (GCM) 10K type strain sequencing project: providing services to taxonomists for standard genome sequencing and annotation.</title>
        <authorList>
            <consortium name="The Broad Institute Genomics Platform"/>
            <consortium name="The Broad Institute Genome Sequencing Center for Infectious Disease"/>
            <person name="Wu L."/>
            <person name="Ma J."/>
        </authorList>
    </citation>
    <scope>NUCLEOTIDE SEQUENCE [LARGE SCALE GENOMIC DNA]</scope>
    <source>
        <strain evidence="9">CGMCC 4.7241</strain>
    </source>
</reference>
<evidence type="ECO:0000313" key="9">
    <source>
        <dbReference type="Proteomes" id="UP001595699"/>
    </source>
</evidence>